<name>A0A517YGX4_9BACT</name>
<evidence type="ECO:0000313" key="2">
    <source>
        <dbReference type="Proteomes" id="UP000315017"/>
    </source>
</evidence>
<protein>
    <submittedName>
        <fullName evidence="1">Uncharacterized protein</fullName>
    </submittedName>
</protein>
<dbReference type="EMBL" id="CP036274">
    <property type="protein sequence ID" value="QDU29459.1"/>
    <property type="molecule type" value="Genomic_DNA"/>
</dbReference>
<dbReference type="KEGG" id="aagg:ETAA8_45690"/>
<dbReference type="Proteomes" id="UP000315017">
    <property type="component" value="Chromosome"/>
</dbReference>
<reference evidence="1 2" key="1">
    <citation type="submission" date="2019-02" db="EMBL/GenBank/DDBJ databases">
        <title>Deep-cultivation of Planctomycetes and their phenomic and genomic characterization uncovers novel biology.</title>
        <authorList>
            <person name="Wiegand S."/>
            <person name="Jogler M."/>
            <person name="Boedeker C."/>
            <person name="Pinto D."/>
            <person name="Vollmers J."/>
            <person name="Rivas-Marin E."/>
            <person name="Kohn T."/>
            <person name="Peeters S.H."/>
            <person name="Heuer A."/>
            <person name="Rast P."/>
            <person name="Oberbeckmann S."/>
            <person name="Bunk B."/>
            <person name="Jeske O."/>
            <person name="Meyerdierks A."/>
            <person name="Storesund J.E."/>
            <person name="Kallscheuer N."/>
            <person name="Luecker S."/>
            <person name="Lage O.M."/>
            <person name="Pohl T."/>
            <person name="Merkel B.J."/>
            <person name="Hornburger P."/>
            <person name="Mueller R.-W."/>
            <person name="Bruemmer F."/>
            <person name="Labrenz M."/>
            <person name="Spormann A.M."/>
            <person name="Op den Camp H."/>
            <person name="Overmann J."/>
            <person name="Amann R."/>
            <person name="Jetten M.S.M."/>
            <person name="Mascher T."/>
            <person name="Medema M.H."/>
            <person name="Devos D.P."/>
            <person name="Kaster A.-K."/>
            <person name="Ovreas L."/>
            <person name="Rohde M."/>
            <person name="Galperin M.Y."/>
            <person name="Jogler C."/>
        </authorList>
    </citation>
    <scope>NUCLEOTIDE SEQUENCE [LARGE SCALE GENOMIC DNA]</scope>
    <source>
        <strain evidence="1 2">ETA_A8</strain>
    </source>
</reference>
<sequence>MPKYIEVTHQGERKCLAHWAKHAGVKYQTLLARLRKGWSFQQAISTPPQPMGVASRTHGRSGTKEHVAWLAMKRRCSDHRRHNAHRYIGRGITVCSEWQHDFEAFLSHVGPAPTARHSLGRIDNNRGYEPGNVRWETATQQARNRG</sequence>
<keyword evidence="2" id="KW-1185">Reference proteome</keyword>
<organism evidence="1 2">
    <name type="scientific">Anatilimnocola aggregata</name>
    <dbReference type="NCBI Taxonomy" id="2528021"/>
    <lineage>
        <taxon>Bacteria</taxon>
        <taxon>Pseudomonadati</taxon>
        <taxon>Planctomycetota</taxon>
        <taxon>Planctomycetia</taxon>
        <taxon>Pirellulales</taxon>
        <taxon>Pirellulaceae</taxon>
        <taxon>Anatilimnocola</taxon>
    </lineage>
</organism>
<accession>A0A517YGX4</accession>
<dbReference type="AlphaFoldDB" id="A0A517YGX4"/>
<proteinExistence type="predicted"/>
<gene>
    <name evidence="1" type="ORF">ETAA8_45690</name>
</gene>
<evidence type="ECO:0000313" key="1">
    <source>
        <dbReference type="EMBL" id="QDU29459.1"/>
    </source>
</evidence>